<keyword evidence="2" id="KW-1185">Reference proteome</keyword>
<accession>A0ACB5U2T3</accession>
<organism evidence="1 2">
    <name type="scientific">Ambrosiozyma monospora</name>
    <name type="common">Yeast</name>
    <name type="synonym">Endomycopsis monosporus</name>
    <dbReference type="NCBI Taxonomy" id="43982"/>
    <lineage>
        <taxon>Eukaryota</taxon>
        <taxon>Fungi</taxon>
        <taxon>Dikarya</taxon>
        <taxon>Ascomycota</taxon>
        <taxon>Saccharomycotina</taxon>
        <taxon>Pichiomycetes</taxon>
        <taxon>Pichiales</taxon>
        <taxon>Pichiaceae</taxon>
        <taxon>Ambrosiozyma</taxon>
    </lineage>
</organism>
<proteinExistence type="predicted"/>
<sequence length="234" mass="26710">MSLQTLNRRLNQRVPIQSLQLPKYIPTLHNNYENQLQLLEILTGIAEFNTYYSLSVVKKVVELLEQYKGTENGDDKNGDGDEEEEILVADELYESLFEWLGCKKLDATEHDVVSYCLIPGSKNHKANIKTEIETETKTNRANDNDKTKDDDDEDKCLLIRETPNLISGLGTTGLRTWEASLYLSQYLLTRLLNDDPTSTSTTTADTGNNNNNKQTQANTRRRQWQIHLAKTTEP</sequence>
<gene>
    <name evidence="1" type="ORF">Amon02_001101500</name>
</gene>
<comment type="caution">
    <text evidence="1">The sequence shown here is derived from an EMBL/GenBank/DDBJ whole genome shotgun (WGS) entry which is preliminary data.</text>
</comment>
<protein>
    <submittedName>
        <fullName evidence="1">Unnamed protein product</fullName>
    </submittedName>
</protein>
<name>A0ACB5U2T3_AMBMO</name>
<dbReference type="EMBL" id="BSXS01011431">
    <property type="protein sequence ID" value="GMF00482.1"/>
    <property type="molecule type" value="Genomic_DNA"/>
</dbReference>
<dbReference type="Proteomes" id="UP001165064">
    <property type="component" value="Unassembled WGS sequence"/>
</dbReference>
<reference evidence="1" key="1">
    <citation type="submission" date="2023-04" db="EMBL/GenBank/DDBJ databases">
        <title>Ambrosiozyma monospora NBRC 10751.</title>
        <authorList>
            <person name="Ichikawa N."/>
            <person name="Sato H."/>
            <person name="Tonouchi N."/>
        </authorList>
    </citation>
    <scope>NUCLEOTIDE SEQUENCE</scope>
    <source>
        <strain evidence="1">NBRC 10751</strain>
    </source>
</reference>
<evidence type="ECO:0000313" key="1">
    <source>
        <dbReference type="EMBL" id="GMF00482.1"/>
    </source>
</evidence>
<evidence type="ECO:0000313" key="2">
    <source>
        <dbReference type="Proteomes" id="UP001165064"/>
    </source>
</evidence>